<feature type="signal peptide" evidence="1">
    <location>
        <begin position="1"/>
        <end position="27"/>
    </location>
</feature>
<reference evidence="2 3" key="1">
    <citation type="submission" date="2024-10" db="EMBL/GenBank/DDBJ databases">
        <authorList>
            <person name="Kim D."/>
        </authorList>
    </citation>
    <scope>NUCLEOTIDE SEQUENCE [LARGE SCALE GENOMIC DNA]</scope>
    <source>
        <strain evidence="2">BH-2024</strain>
    </source>
</reference>
<evidence type="ECO:0000256" key="1">
    <source>
        <dbReference type="SAM" id="SignalP"/>
    </source>
</evidence>
<dbReference type="EMBL" id="JBICBT010000510">
    <property type="protein sequence ID" value="KAL3111266.1"/>
    <property type="molecule type" value="Genomic_DNA"/>
</dbReference>
<evidence type="ECO:0000313" key="3">
    <source>
        <dbReference type="Proteomes" id="UP001620626"/>
    </source>
</evidence>
<comment type="caution">
    <text evidence="2">The sequence shown here is derived from an EMBL/GenBank/DDBJ whole genome shotgun (WGS) entry which is preliminary data.</text>
</comment>
<organism evidence="2 3">
    <name type="scientific">Heterodera trifolii</name>
    <dbReference type="NCBI Taxonomy" id="157864"/>
    <lineage>
        <taxon>Eukaryota</taxon>
        <taxon>Metazoa</taxon>
        <taxon>Ecdysozoa</taxon>
        <taxon>Nematoda</taxon>
        <taxon>Chromadorea</taxon>
        <taxon>Rhabditida</taxon>
        <taxon>Tylenchina</taxon>
        <taxon>Tylenchomorpha</taxon>
        <taxon>Tylenchoidea</taxon>
        <taxon>Heteroderidae</taxon>
        <taxon>Heteroderinae</taxon>
        <taxon>Heterodera</taxon>
    </lineage>
</organism>
<keyword evidence="3" id="KW-1185">Reference proteome</keyword>
<sequence length="199" mass="22829">MNIVANFLGTLCSIVIFIVHFPNCAQAVTTKVTFGNGRPSTVHVWHNGQWKFSFETKKDRNGILYENINTRQWTGLDDNDPIDFKYENGTWIKRLKVSELRAKKKQYFPKNSQSYEITVFLNGQPMFEGSAIYERSQLKNYLEIDPEKWDQRQSDDVITFQRSDDGQLLGSATVSILREVGDIDFSREVKNFGSLSGGV</sequence>
<feature type="chain" id="PRO_5044868506" evidence="1">
    <location>
        <begin position="28"/>
        <end position="199"/>
    </location>
</feature>
<gene>
    <name evidence="2" type="ORF">niasHT_014320</name>
</gene>
<proteinExistence type="predicted"/>
<keyword evidence="1" id="KW-0732">Signal</keyword>
<dbReference type="Proteomes" id="UP001620626">
    <property type="component" value="Unassembled WGS sequence"/>
</dbReference>
<accession>A0ABD2L887</accession>
<dbReference type="AlphaFoldDB" id="A0ABD2L887"/>
<name>A0ABD2L887_9BILA</name>
<protein>
    <submittedName>
        <fullName evidence="2">Uncharacterized protein</fullName>
    </submittedName>
</protein>
<evidence type="ECO:0000313" key="2">
    <source>
        <dbReference type="EMBL" id="KAL3111266.1"/>
    </source>
</evidence>